<comment type="caution">
    <text evidence="1">The sequence shown here is derived from an EMBL/GenBank/DDBJ whole genome shotgun (WGS) entry which is preliminary data.</text>
</comment>
<organism evidence="1 2">
    <name type="scientific">Streptomyces osmaniensis</name>
    <dbReference type="NCBI Taxonomy" id="593134"/>
    <lineage>
        <taxon>Bacteria</taxon>
        <taxon>Bacillati</taxon>
        <taxon>Actinomycetota</taxon>
        <taxon>Actinomycetes</taxon>
        <taxon>Kitasatosporales</taxon>
        <taxon>Streptomycetaceae</taxon>
        <taxon>Streptomyces</taxon>
    </lineage>
</organism>
<reference evidence="2" key="1">
    <citation type="journal article" date="2019" name="Int. J. Syst. Evol. Microbiol.">
        <title>The Global Catalogue of Microorganisms (GCM) 10K type strain sequencing project: providing services to taxonomists for standard genome sequencing and annotation.</title>
        <authorList>
            <consortium name="The Broad Institute Genomics Platform"/>
            <consortium name="The Broad Institute Genome Sequencing Center for Infectious Disease"/>
            <person name="Wu L."/>
            <person name="Ma J."/>
        </authorList>
    </citation>
    <scope>NUCLEOTIDE SEQUENCE [LARGE SCALE GENOMIC DNA]</scope>
    <source>
        <strain evidence="2">JCM 17656</strain>
    </source>
</reference>
<accession>A0ABP6W217</accession>
<gene>
    <name evidence="1" type="ORF">GCM10022295_27450</name>
</gene>
<evidence type="ECO:0000313" key="1">
    <source>
        <dbReference type="EMBL" id="GAA3544074.1"/>
    </source>
</evidence>
<evidence type="ECO:0008006" key="3">
    <source>
        <dbReference type="Google" id="ProtNLM"/>
    </source>
</evidence>
<proteinExistence type="predicted"/>
<evidence type="ECO:0000313" key="2">
    <source>
        <dbReference type="Proteomes" id="UP001500707"/>
    </source>
</evidence>
<protein>
    <recommendedName>
        <fullName evidence="3">Biopolymer transporter Tol</fullName>
    </recommendedName>
</protein>
<name>A0ABP6W217_9ACTN</name>
<keyword evidence="2" id="KW-1185">Reference proteome</keyword>
<sequence>MGMIVHMEAGQPPEKTPDGHFVVIKGRRWRATDPSIPEKVASRLRRHLMSARREVRSAMSAGDKPAERAARARVNRAKIALGERGTPWWEQPELERRRRWERALAALDAEAQG</sequence>
<dbReference type="EMBL" id="BAABCE010000005">
    <property type="protein sequence ID" value="GAA3544074.1"/>
    <property type="molecule type" value="Genomic_DNA"/>
</dbReference>
<dbReference type="Proteomes" id="UP001500707">
    <property type="component" value="Unassembled WGS sequence"/>
</dbReference>